<evidence type="ECO:0000256" key="6">
    <source>
        <dbReference type="ARBA" id="ARBA00023016"/>
    </source>
</evidence>
<comment type="similarity">
    <text evidence="1 8 9">Belongs to the heat shock protein 70 family.</text>
</comment>
<dbReference type="PANTHER" id="PTHR19375">
    <property type="entry name" value="HEAT SHOCK PROTEIN 70KDA"/>
    <property type="match status" value="1"/>
</dbReference>
<dbReference type="Gene3D" id="3.90.640.10">
    <property type="entry name" value="Actin, Chain A, domain 4"/>
    <property type="match status" value="1"/>
</dbReference>
<name>A0A2N7W182_9BURK</name>
<keyword evidence="6 8" id="KW-0346">Stress response</keyword>
<evidence type="ECO:0000256" key="10">
    <source>
        <dbReference type="SAM" id="Coils"/>
    </source>
</evidence>
<dbReference type="AlphaFoldDB" id="A0A2N7W182"/>
<dbReference type="FunFam" id="1.20.1270.10:FF:000001">
    <property type="entry name" value="Molecular chaperone DnaK"/>
    <property type="match status" value="1"/>
</dbReference>
<dbReference type="InterPro" id="IPR012725">
    <property type="entry name" value="Chaperone_DnaK"/>
</dbReference>
<dbReference type="InterPro" id="IPR029047">
    <property type="entry name" value="HSP70_peptide-bd_sf"/>
</dbReference>
<dbReference type="HAMAP" id="MF_00332">
    <property type="entry name" value="DnaK"/>
    <property type="match status" value="1"/>
</dbReference>
<evidence type="ECO:0000256" key="2">
    <source>
        <dbReference type="ARBA" id="ARBA00014415"/>
    </source>
</evidence>
<keyword evidence="10" id="KW-0175">Coiled coil</keyword>
<dbReference type="FunFam" id="2.60.34.10:FF:000014">
    <property type="entry name" value="Chaperone protein DnaK HSP70"/>
    <property type="match status" value="1"/>
</dbReference>
<keyword evidence="3 8" id="KW-0597">Phosphoprotein</keyword>
<dbReference type="SUPFAM" id="SSF100920">
    <property type="entry name" value="Heat shock protein 70kD (HSP70), peptide-binding domain"/>
    <property type="match status" value="1"/>
</dbReference>
<protein>
    <recommendedName>
        <fullName evidence="2 8">Chaperone protein DnaK</fullName>
    </recommendedName>
    <alternativeName>
        <fullName evidence="8">HSP70</fullName>
    </alternativeName>
    <alternativeName>
        <fullName evidence="8">Heat shock 70 kDa protein</fullName>
    </alternativeName>
    <alternativeName>
        <fullName evidence="8">Heat shock protein 70</fullName>
    </alternativeName>
</protein>
<feature type="coiled-coil region" evidence="10">
    <location>
        <begin position="563"/>
        <end position="604"/>
    </location>
</feature>
<evidence type="ECO:0000256" key="9">
    <source>
        <dbReference type="RuleBase" id="RU003322"/>
    </source>
</evidence>
<evidence type="ECO:0000313" key="13">
    <source>
        <dbReference type="Proteomes" id="UP000235616"/>
    </source>
</evidence>
<dbReference type="FunFam" id="3.90.640.10:FF:000003">
    <property type="entry name" value="Molecular chaperone DnaK"/>
    <property type="match status" value="1"/>
</dbReference>
<dbReference type="NCBIfam" id="NF001413">
    <property type="entry name" value="PRK00290.1"/>
    <property type="match status" value="1"/>
</dbReference>
<dbReference type="Gene3D" id="3.30.420.40">
    <property type="match status" value="2"/>
</dbReference>
<dbReference type="EMBL" id="PNYA01000002">
    <property type="protein sequence ID" value="PMS23131.1"/>
    <property type="molecule type" value="Genomic_DNA"/>
</dbReference>
<dbReference type="GO" id="GO:0005524">
    <property type="term" value="F:ATP binding"/>
    <property type="evidence" value="ECO:0007669"/>
    <property type="project" value="UniProtKB-UniRule"/>
</dbReference>
<dbReference type="RefSeq" id="WP_102643821.1">
    <property type="nucleotide sequence ID" value="NZ_PNYA01000002.1"/>
</dbReference>
<dbReference type="OrthoDB" id="9766019at2"/>
<dbReference type="PROSITE" id="PS01036">
    <property type="entry name" value="HSP70_3"/>
    <property type="match status" value="1"/>
</dbReference>
<dbReference type="InterPro" id="IPR029048">
    <property type="entry name" value="HSP70_C_sf"/>
</dbReference>
<proteinExistence type="evidence at transcript level"/>
<sequence length="656" mass="70319">MGKIIGIDLGTTNSCVALMEGNQVKVIENSEGARTTPSVIAYMDDNEILVGAPAKRQSVTNPKNTLFAVKRLIGRRFEEKEVQKDIGLMPYKIMKADNGDAWVEAHGQKLAPPQISAEVLRKMKKTAEDYLGEPVTEAVITVPAYFNDSQRQATKDAGRIAGLEVKRIINEPTAAALAFGLDKAEKGDRKIAVYDLGGGTFDVSIIEIADVDGEMQFEVLSTNGDTFLGGEDFDQRIIDYIIGEFKKEQGVDLSKDVLALQRLKEAAEKAKIELSSSQQTEINLPYITADASGPKHLNLKITRAKLEALVEELITRTVEPCRIAIKDAGVKVSDIDDVILVGGMTRMPKVQDTVKEFFGKEPRRDVNPDEAVAVGAAIQGQVLSGERKDVLLLDVTPLSLGIETLGGVMTKMINKNTTIPTKHSQVYSTADDNQSAVTIKVFQGEREMAAGNKLLGEFNLEGIPPAPRGVPQIEVTFDIDANGILHVGAKDKATGKENKITIKANSGLSEAEIEKMVKDAEANAEEDHRLRELADARNQGDALVHSTKKALTEYGDKIDASEKEKIESALKDLEESLKSSSADKAALEAKIEALATASQKLGEKMYADMQAQGAAGAAGAAAGGASAGAAGASAGQGTSKPEDDVVDAEFKEVKKD</sequence>
<dbReference type="NCBIfam" id="TIGR02350">
    <property type="entry name" value="prok_dnaK"/>
    <property type="match status" value="1"/>
</dbReference>
<dbReference type="PRINTS" id="PR00301">
    <property type="entry name" value="HEATSHOCK70"/>
</dbReference>
<dbReference type="SUPFAM" id="SSF53067">
    <property type="entry name" value="Actin-like ATPase domain"/>
    <property type="match status" value="2"/>
</dbReference>
<keyword evidence="5 8" id="KW-0067">ATP-binding</keyword>
<dbReference type="FunFam" id="3.30.420.40:FF:000004">
    <property type="entry name" value="Molecular chaperone DnaK"/>
    <property type="match status" value="1"/>
</dbReference>
<dbReference type="Pfam" id="PF00012">
    <property type="entry name" value="HSP70"/>
    <property type="match status" value="1"/>
</dbReference>
<accession>A0A2N7W182</accession>
<dbReference type="InterPro" id="IPR043129">
    <property type="entry name" value="ATPase_NBD"/>
</dbReference>
<gene>
    <name evidence="8" type="primary">dnaK</name>
    <name evidence="12" type="ORF">C0Z18_02650</name>
</gene>
<evidence type="ECO:0000256" key="7">
    <source>
        <dbReference type="ARBA" id="ARBA00023186"/>
    </source>
</evidence>
<dbReference type="PROSITE" id="PS00297">
    <property type="entry name" value="HSP70_1"/>
    <property type="match status" value="1"/>
</dbReference>
<dbReference type="NCBIfam" id="NF003520">
    <property type="entry name" value="PRK05183.1"/>
    <property type="match status" value="1"/>
</dbReference>
<evidence type="ECO:0000256" key="5">
    <source>
        <dbReference type="ARBA" id="ARBA00022840"/>
    </source>
</evidence>
<feature type="compositionally biased region" description="Low complexity" evidence="11">
    <location>
        <begin position="610"/>
        <end position="620"/>
    </location>
</feature>
<dbReference type="SUPFAM" id="SSF100934">
    <property type="entry name" value="Heat shock protein 70kD (HSP70), C-terminal subdomain"/>
    <property type="match status" value="1"/>
</dbReference>
<evidence type="ECO:0000256" key="8">
    <source>
        <dbReference type="HAMAP-Rule" id="MF_00332"/>
    </source>
</evidence>
<comment type="caution">
    <text evidence="12">The sequence shown here is derived from an EMBL/GenBank/DDBJ whole genome shotgun (WGS) entry which is preliminary data.</text>
</comment>
<comment type="function">
    <text evidence="8">Acts as a chaperone.</text>
</comment>
<evidence type="ECO:0000256" key="1">
    <source>
        <dbReference type="ARBA" id="ARBA00007381"/>
    </source>
</evidence>
<keyword evidence="4 8" id="KW-0547">Nucleotide-binding</keyword>
<feature type="region of interest" description="Disordered" evidence="11">
    <location>
        <begin position="610"/>
        <end position="656"/>
    </location>
</feature>
<dbReference type="Proteomes" id="UP000235616">
    <property type="component" value="Unassembled WGS sequence"/>
</dbReference>
<feature type="compositionally biased region" description="Low complexity" evidence="11">
    <location>
        <begin position="627"/>
        <end position="637"/>
    </location>
</feature>
<evidence type="ECO:0000256" key="4">
    <source>
        <dbReference type="ARBA" id="ARBA00022741"/>
    </source>
</evidence>
<dbReference type="Gene3D" id="1.20.1270.10">
    <property type="match status" value="1"/>
</dbReference>
<evidence type="ECO:0000256" key="3">
    <source>
        <dbReference type="ARBA" id="ARBA00022553"/>
    </source>
</evidence>
<organism evidence="12 13">
    <name type="scientific">Trinickia dabaoshanensis</name>
    <dbReference type="NCBI Taxonomy" id="564714"/>
    <lineage>
        <taxon>Bacteria</taxon>
        <taxon>Pseudomonadati</taxon>
        <taxon>Pseudomonadota</taxon>
        <taxon>Betaproteobacteria</taxon>
        <taxon>Burkholderiales</taxon>
        <taxon>Burkholderiaceae</taxon>
        <taxon>Trinickia</taxon>
    </lineage>
</organism>
<comment type="induction">
    <text evidence="8">By stress conditions e.g. heat shock.</text>
</comment>
<dbReference type="InterPro" id="IPR013126">
    <property type="entry name" value="Hsp_70_fam"/>
</dbReference>
<feature type="modified residue" description="Phosphothreonine; by autocatalysis" evidence="8">
    <location>
        <position position="200"/>
    </location>
</feature>
<evidence type="ECO:0000256" key="11">
    <source>
        <dbReference type="SAM" id="MobiDB-lite"/>
    </source>
</evidence>
<reference evidence="12 13" key="1">
    <citation type="submission" date="2018-01" db="EMBL/GenBank/DDBJ databases">
        <title>Whole genome analyses suggest that Burkholderia sensu lato contains two further novel genera in the rhizoxinica-symbiotica group Mycetohabitans gen. nov., and Trinickia gen. nov.: implications for the evolution of diazotrophy and nodulation in the Burkholderiaceae.</title>
        <authorList>
            <person name="Estrada-de los Santos P."/>
            <person name="Palmer M."/>
            <person name="Chavez-Ramirez B."/>
            <person name="Beukes C."/>
            <person name="Steenkamp E.T."/>
            <person name="Hirsch A.M."/>
            <person name="Manyaka P."/>
            <person name="Maluk M."/>
            <person name="Lafos M."/>
            <person name="Crook M."/>
            <person name="Gross E."/>
            <person name="Simon M.F."/>
            <person name="Bueno dos Reis Junior F."/>
            <person name="Poole P.S."/>
            <person name="Venter S.N."/>
            <person name="James E.K."/>
        </authorList>
    </citation>
    <scope>NUCLEOTIDE SEQUENCE [LARGE SCALE GENOMIC DNA]</scope>
    <source>
        <strain evidence="12 13">GIMN1.004</strain>
    </source>
</reference>
<dbReference type="GO" id="GO:0140662">
    <property type="term" value="F:ATP-dependent protein folding chaperone"/>
    <property type="evidence" value="ECO:0007669"/>
    <property type="project" value="InterPro"/>
</dbReference>
<feature type="compositionally biased region" description="Basic and acidic residues" evidence="11">
    <location>
        <begin position="640"/>
        <end position="656"/>
    </location>
</feature>
<dbReference type="GO" id="GO:0051082">
    <property type="term" value="F:unfolded protein binding"/>
    <property type="evidence" value="ECO:0007669"/>
    <property type="project" value="InterPro"/>
</dbReference>
<dbReference type="Gene3D" id="2.60.34.10">
    <property type="entry name" value="Substrate Binding Domain Of DNAk, Chain A, domain 1"/>
    <property type="match status" value="1"/>
</dbReference>
<dbReference type="InterPro" id="IPR018181">
    <property type="entry name" value="Heat_shock_70_CS"/>
</dbReference>
<keyword evidence="7 8" id="KW-0143">Chaperone</keyword>
<dbReference type="PROSITE" id="PS00329">
    <property type="entry name" value="HSP70_2"/>
    <property type="match status" value="1"/>
</dbReference>
<evidence type="ECO:0000313" key="12">
    <source>
        <dbReference type="EMBL" id="PMS23131.1"/>
    </source>
</evidence>
<keyword evidence="13" id="KW-1185">Reference proteome</keyword>